<feature type="domain" description="PHP" evidence="1">
    <location>
        <begin position="4"/>
        <end position="118"/>
    </location>
</feature>
<sequence length="245" mass="28426">MYIDFHTHTKLSKKRDFSLSYFYRMIGAARRAGLQATALTEHFNTRNFHEIYDTLDRELPYRDHYYDVDGFRVFCGIEMDIRETGHILLIGERTEIRSIQQKFAHNKDKGNFPHAKELFDFADQYNVIKIGAHPTRRSTPLTHLDESLLNRLEFLDLNGRETRSRAQLEEFARKLGKPIVAGSDSHHPIQFGSVRNKFHRDCRTIDDIRSCILAGDYAIEVSPIIGLKISAAKMIKRTIKLMGRA</sequence>
<dbReference type="OrthoDB" id="9777619at2"/>
<evidence type="ECO:0000259" key="1">
    <source>
        <dbReference type="Pfam" id="PF02811"/>
    </source>
</evidence>
<dbReference type="PANTHER" id="PTHR42924:SF18">
    <property type="entry name" value="POLYMERASE_HISTIDINOL PHOSPHATASE N-TERMINAL DOMAIN-CONTAINING PROTEIN"/>
    <property type="match status" value="1"/>
</dbReference>
<dbReference type="Pfam" id="PF02811">
    <property type="entry name" value="PHP"/>
    <property type="match status" value="1"/>
</dbReference>
<dbReference type="Proteomes" id="UP000256869">
    <property type="component" value="Unassembled WGS sequence"/>
</dbReference>
<evidence type="ECO:0000313" key="3">
    <source>
        <dbReference type="Proteomes" id="UP000256869"/>
    </source>
</evidence>
<keyword evidence="3" id="KW-1185">Reference proteome</keyword>
<proteinExistence type="predicted"/>
<name>A0A3D9I8G7_9BACL</name>
<dbReference type="RefSeq" id="WP_115993696.1">
    <property type="nucleotide sequence ID" value="NZ_QRDY01000009.1"/>
</dbReference>
<dbReference type="Gene3D" id="3.20.20.140">
    <property type="entry name" value="Metal-dependent hydrolases"/>
    <property type="match status" value="1"/>
</dbReference>
<protein>
    <recommendedName>
        <fullName evidence="1">PHP domain-containing protein</fullName>
    </recommendedName>
</protein>
<gene>
    <name evidence="2" type="ORF">DFP95_10963</name>
</gene>
<dbReference type="GO" id="GO:0035312">
    <property type="term" value="F:5'-3' DNA exonuclease activity"/>
    <property type="evidence" value="ECO:0007669"/>
    <property type="project" value="TreeGrafter"/>
</dbReference>
<comment type="caution">
    <text evidence="2">The sequence shown here is derived from an EMBL/GenBank/DDBJ whole genome shotgun (WGS) entry which is preliminary data.</text>
</comment>
<reference evidence="2 3" key="1">
    <citation type="submission" date="2018-07" db="EMBL/GenBank/DDBJ databases">
        <title>Genomic Encyclopedia of Type Strains, Phase III (KMG-III): the genomes of soil and plant-associated and newly described type strains.</title>
        <authorList>
            <person name="Whitman W."/>
        </authorList>
    </citation>
    <scope>NUCLEOTIDE SEQUENCE [LARGE SCALE GENOMIC DNA]</scope>
    <source>
        <strain evidence="2 3">CECT 8236</strain>
    </source>
</reference>
<organism evidence="2 3">
    <name type="scientific">Cohnella lupini</name>
    <dbReference type="NCBI Taxonomy" id="1294267"/>
    <lineage>
        <taxon>Bacteria</taxon>
        <taxon>Bacillati</taxon>
        <taxon>Bacillota</taxon>
        <taxon>Bacilli</taxon>
        <taxon>Bacillales</taxon>
        <taxon>Paenibacillaceae</taxon>
        <taxon>Cohnella</taxon>
    </lineage>
</organism>
<dbReference type="CDD" id="cd07432">
    <property type="entry name" value="PHP_HisPPase"/>
    <property type="match status" value="1"/>
</dbReference>
<dbReference type="InterPro" id="IPR004013">
    <property type="entry name" value="PHP_dom"/>
</dbReference>
<dbReference type="AlphaFoldDB" id="A0A3D9I8G7"/>
<dbReference type="EMBL" id="QRDY01000009">
    <property type="protein sequence ID" value="RED58027.1"/>
    <property type="molecule type" value="Genomic_DNA"/>
</dbReference>
<evidence type="ECO:0000313" key="2">
    <source>
        <dbReference type="EMBL" id="RED58027.1"/>
    </source>
</evidence>
<dbReference type="InterPro" id="IPR016195">
    <property type="entry name" value="Pol/histidinol_Pase-like"/>
</dbReference>
<dbReference type="GO" id="GO:0004534">
    <property type="term" value="F:5'-3' RNA exonuclease activity"/>
    <property type="evidence" value="ECO:0007669"/>
    <property type="project" value="TreeGrafter"/>
</dbReference>
<dbReference type="Pfam" id="PF13263">
    <property type="entry name" value="PHP_C"/>
    <property type="match status" value="1"/>
</dbReference>
<accession>A0A3D9I8G7</accession>
<dbReference type="SUPFAM" id="SSF89550">
    <property type="entry name" value="PHP domain-like"/>
    <property type="match status" value="1"/>
</dbReference>
<dbReference type="PANTHER" id="PTHR42924">
    <property type="entry name" value="EXONUCLEASE"/>
    <property type="match status" value="1"/>
</dbReference>
<dbReference type="InterPro" id="IPR052018">
    <property type="entry name" value="PHP_domain"/>
</dbReference>